<dbReference type="InterPro" id="IPR011006">
    <property type="entry name" value="CheY-like_superfamily"/>
</dbReference>
<dbReference type="GO" id="GO:0032993">
    <property type="term" value="C:protein-DNA complex"/>
    <property type="evidence" value="ECO:0007669"/>
    <property type="project" value="TreeGrafter"/>
</dbReference>
<dbReference type="GO" id="GO:0000156">
    <property type="term" value="F:phosphorelay response regulator activity"/>
    <property type="evidence" value="ECO:0007669"/>
    <property type="project" value="TreeGrafter"/>
</dbReference>
<dbReference type="InterPro" id="IPR036388">
    <property type="entry name" value="WH-like_DNA-bd_sf"/>
</dbReference>
<dbReference type="GO" id="GO:0006355">
    <property type="term" value="P:regulation of DNA-templated transcription"/>
    <property type="evidence" value="ECO:0007669"/>
    <property type="project" value="InterPro"/>
</dbReference>
<dbReference type="Gene3D" id="1.10.10.10">
    <property type="entry name" value="Winged helix-like DNA-binding domain superfamily/Winged helix DNA-binding domain"/>
    <property type="match status" value="1"/>
</dbReference>
<sequence>MNGLSKAGICEKPAQVQGCGQHVLVIVGDPVIAELLSTTLESAGYLVSTACSGAEALTRLGGFRFDLVVLDLALADLDVLARRHRVTGERPAVLFLAAPDSLGALLSAMGPVGRDYVTTPFRIAEVLVRVQVLLRDWDPARQPRALSYGELALDDATCEARRGPRPLDLTPAEYRLLRHLLVNSGKVLSKEQIARHVWGEYRGGNAIEQLVSRLRRKVNQETPALIHTRRGFGYWLGATAS</sequence>
<keyword evidence="3" id="KW-0805">Transcription regulation</keyword>
<dbReference type="CDD" id="cd00383">
    <property type="entry name" value="trans_reg_C"/>
    <property type="match status" value="1"/>
</dbReference>
<comment type="caution">
    <text evidence="10">The sequence shown here is derived from an EMBL/GenBank/DDBJ whole genome shotgun (WGS) entry which is preliminary data.</text>
</comment>
<accession>A0A6B3BKT2</accession>
<dbReference type="Gene3D" id="3.40.50.2300">
    <property type="match status" value="1"/>
</dbReference>
<dbReference type="SMART" id="SM00448">
    <property type="entry name" value="REC"/>
    <property type="match status" value="1"/>
</dbReference>
<evidence type="ECO:0000256" key="4">
    <source>
        <dbReference type="ARBA" id="ARBA00023125"/>
    </source>
</evidence>
<name>A0A6B3BKT2_9ACTN</name>
<evidence type="ECO:0000256" key="2">
    <source>
        <dbReference type="ARBA" id="ARBA00023012"/>
    </source>
</evidence>
<evidence type="ECO:0000256" key="7">
    <source>
        <dbReference type="PROSITE-ProRule" id="PRU01091"/>
    </source>
</evidence>
<dbReference type="InterPro" id="IPR001789">
    <property type="entry name" value="Sig_transdc_resp-reg_receiver"/>
</dbReference>
<dbReference type="Pfam" id="PF00072">
    <property type="entry name" value="Response_reg"/>
    <property type="match status" value="1"/>
</dbReference>
<reference evidence="10" key="1">
    <citation type="submission" date="2020-01" db="EMBL/GenBank/DDBJ databases">
        <title>Insect and environment-associated Actinomycetes.</title>
        <authorList>
            <person name="Currrie C."/>
            <person name="Chevrette M."/>
            <person name="Carlson C."/>
            <person name="Stubbendieck R."/>
            <person name="Wendt-Pienkowski E."/>
        </authorList>
    </citation>
    <scope>NUCLEOTIDE SEQUENCE</scope>
    <source>
        <strain evidence="10">SID12501</strain>
    </source>
</reference>
<dbReference type="SUPFAM" id="SSF46894">
    <property type="entry name" value="C-terminal effector domain of the bipartite response regulators"/>
    <property type="match status" value="1"/>
</dbReference>
<dbReference type="InterPro" id="IPR001867">
    <property type="entry name" value="OmpR/PhoB-type_DNA-bd"/>
</dbReference>
<keyword evidence="5" id="KW-0804">Transcription</keyword>
<dbReference type="AlphaFoldDB" id="A0A6B3BKT2"/>
<keyword evidence="2" id="KW-0902">Two-component regulatory system</keyword>
<protein>
    <submittedName>
        <fullName evidence="10">Response regulator transcription factor</fullName>
    </submittedName>
</protein>
<feature type="domain" description="OmpR/PhoB-type" evidence="9">
    <location>
        <begin position="143"/>
        <end position="238"/>
    </location>
</feature>
<keyword evidence="4 7" id="KW-0238">DNA-binding</keyword>
<dbReference type="RefSeq" id="WP_164311984.1">
    <property type="nucleotide sequence ID" value="NZ_JAAGLU010000001.1"/>
</dbReference>
<dbReference type="SMART" id="SM00862">
    <property type="entry name" value="Trans_reg_C"/>
    <property type="match status" value="1"/>
</dbReference>
<organism evidence="10">
    <name type="scientific">Streptomyces sp. SID12501</name>
    <dbReference type="NCBI Taxonomy" id="2706042"/>
    <lineage>
        <taxon>Bacteria</taxon>
        <taxon>Bacillati</taxon>
        <taxon>Actinomycetota</taxon>
        <taxon>Actinomycetes</taxon>
        <taxon>Kitasatosporales</taxon>
        <taxon>Streptomycetaceae</taxon>
        <taxon>Streptomyces</taxon>
    </lineage>
</organism>
<evidence type="ECO:0000313" key="10">
    <source>
        <dbReference type="EMBL" id="NEC84542.1"/>
    </source>
</evidence>
<dbReference type="PANTHER" id="PTHR48111">
    <property type="entry name" value="REGULATOR OF RPOS"/>
    <property type="match status" value="1"/>
</dbReference>
<feature type="DNA-binding region" description="OmpR/PhoB-type" evidence="7">
    <location>
        <begin position="143"/>
        <end position="238"/>
    </location>
</feature>
<dbReference type="GO" id="GO:0005829">
    <property type="term" value="C:cytosol"/>
    <property type="evidence" value="ECO:0007669"/>
    <property type="project" value="TreeGrafter"/>
</dbReference>
<evidence type="ECO:0000256" key="1">
    <source>
        <dbReference type="ARBA" id="ARBA00022553"/>
    </source>
</evidence>
<dbReference type="PROSITE" id="PS51755">
    <property type="entry name" value="OMPR_PHOB"/>
    <property type="match status" value="1"/>
</dbReference>
<feature type="domain" description="Response regulatory" evidence="8">
    <location>
        <begin position="22"/>
        <end position="134"/>
    </location>
</feature>
<dbReference type="Pfam" id="PF00486">
    <property type="entry name" value="Trans_reg_C"/>
    <property type="match status" value="1"/>
</dbReference>
<evidence type="ECO:0000256" key="6">
    <source>
        <dbReference type="PROSITE-ProRule" id="PRU00169"/>
    </source>
</evidence>
<dbReference type="InterPro" id="IPR039420">
    <property type="entry name" value="WalR-like"/>
</dbReference>
<dbReference type="EMBL" id="JAAGLU010000001">
    <property type="protein sequence ID" value="NEC84542.1"/>
    <property type="molecule type" value="Genomic_DNA"/>
</dbReference>
<dbReference type="PROSITE" id="PS50110">
    <property type="entry name" value="RESPONSE_REGULATORY"/>
    <property type="match status" value="1"/>
</dbReference>
<dbReference type="PANTHER" id="PTHR48111:SF1">
    <property type="entry name" value="TWO-COMPONENT RESPONSE REGULATOR ORR33"/>
    <property type="match status" value="1"/>
</dbReference>
<evidence type="ECO:0000256" key="3">
    <source>
        <dbReference type="ARBA" id="ARBA00023015"/>
    </source>
</evidence>
<gene>
    <name evidence="10" type="ORF">G3I71_01365</name>
</gene>
<proteinExistence type="predicted"/>
<evidence type="ECO:0000256" key="5">
    <source>
        <dbReference type="ARBA" id="ARBA00023163"/>
    </source>
</evidence>
<dbReference type="SUPFAM" id="SSF52172">
    <property type="entry name" value="CheY-like"/>
    <property type="match status" value="1"/>
</dbReference>
<evidence type="ECO:0000259" key="9">
    <source>
        <dbReference type="PROSITE" id="PS51755"/>
    </source>
</evidence>
<feature type="modified residue" description="4-aspartylphosphate" evidence="6">
    <location>
        <position position="71"/>
    </location>
</feature>
<dbReference type="InterPro" id="IPR016032">
    <property type="entry name" value="Sig_transdc_resp-reg_C-effctor"/>
</dbReference>
<dbReference type="GO" id="GO:0000976">
    <property type="term" value="F:transcription cis-regulatory region binding"/>
    <property type="evidence" value="ECO:0007669"/>
    <property type="project" value="TreeGrafter"/>
</dbReference>
<keyword evidence="1 6" id="KW-0597">Phosphoprotein</keyword>
<evidence type="ECO:0000259" key="8">
    <source>
        <dbReference type="PROSITE" id="PS50110"/>
    </source>
</evidence>